<sequence length="896" mass="100550">MNFSKDSNEKKKKELDSKSSKATKSVSTSFIKILVFAFLLLIIVGVCAGLGFVKSIIDSAPDINVEDIVPKGYTSFIYDQDGNEIVQLHGSNANRIFVELDEIPTYLQDSFIAIEDERFWQHNGIDVKGIFRAIFTNIKEKSFSEGASTITQQLIKNNILSTETTLQRKIQEQYLAVQLEKKSDKKTILENYLNTVALGRGTNGVQAAANKYFNKDVSELTIAESAVIASITKNPSFYDPVTYPENNKRRQTRILKKLIEQEKITQAQYDEALKEDVYNNIQIVNKTYAGNSSYSYYVDEVISRVKNDLMVKKGYTETQAFNLIYRGGLSIYINQDTDIQKIVDETYTNEDFFPKKNVDYSVILDYSVTVKDKDGNKKDINKNKTFETDQEANDYIEQLKKELTGEGYEIVAEKPTYIPQPQSAMVIIDQHTGYVKALSGGRGEKVGNLTFNRATTSTRSPGSTFKILAAYLPALDTAGYTLATVIDDVPTQFPNEPKGWPKNYDYKFRGLTTVREGILYSMNILAVKTLNDIGVQTGFDYLLKLGFTTLVDKETVNGKSFTDKGLSLTLGGLTKGVTVLELTGAYAAIANNGVYIEPTFYSRVLDHDGKLLMQKEPVTRTVMKETTAFLLTDAMVDVVRLKAGTGHKVQFSGMPIAGKTGTSTGDKDLVFAGFTPYYTAVVWKGYDIQKEQRYLNYHKKIWKEVMQRIHEGLPRKEFDKPSGIVTKKICTESGKLAVPGLCDKDQRGSTVRTEYFAKGTEPTEPCDVHIKATICKDSGLFATEYCPESSKVEKVYIQRLVPFVPEEWDPRRPPTIQDRQYELPPSMIGEYCNIHGPEPEVPDILPPVYIDPNGNNNDNTNDNSNTNDVNSDLFTPFLPKEHNNDPNSDNNTNANP</sequence>
<evidence type="ECO:0000313" key="2">
    <source>
        <dbReference type="Proteomes" id="UP001374599"/>
    </source>
</evidence>
<accession>A0ACB5UMT7</accession>
<dbReference type="EMBL" id="BTPU01000055">
    <property type="protein sequence ID" value="GMQ63869.1"/>
    <property type="molecule type" value="Genomic_DNA"/>
</dbReference>
<keyword evidence="2" id="KW-1185">Reference proteome</keyword>
<proteinExistence type="predicted"/>
<comment type="caution">
    <text evidence="1">The sequence shown here is derived from an EMBL/GenBank/DDBJ whole genome shotgun (WGS) entry which is preliminary data.</text>
</comment>
<organism evidence="1 2">
    <name type="scientific">Vallitalea maricola</name>
    <dbReference type="NCBI Taxonomy" id="3074433"/>
    <lineage>
        <taxon>Bacteria</taxon>
        <taxon>Bacillati</taxon>
        <taxon>Bacillota</taxon>
        <taxon>Clostridia</taxon>
        <taxon>Lachnospirales</taxon>
        <taxon>Vallitaleaceae</taxon>
        <taxon>Vallitalea</taxon>
    </lineage>
</organism>
<evidence type="ECO:0000313" key="1">
    <source>
        <dbReference type="EMBL" id="GMQ63869.1"/>
    </source>
</evidence>
<name>A0ACB5UMT7_9FIRM</name>
<gene>
    <name evidence="1" type="ORF">AN2V17_31050</name>
</gene>
<reference evidence="1" key="1">
    <citation type="submission" date="2023-09" db="EMBL/GenBank/DDBJ databases">
        <title>Vallitalea sediminicola and Vallitalea maricola sp. nov., anaerobic bacteria isolated from marine sediment.</title>
        <authorList>
            <person name="Hirano S."/>
            <person name="Maeda A."/>
            <person name="Terahara T."/>
            <person name="Mori K."/>
            <person name="Hamada M."/>
            <person name="Matsumoto R."/>
            <person name="Kobayashi T."/>
        </authorList>
    </citation>
    <scope>NUCLEOTIDE SEQUENCE</scope>
    <source>
        <strain evidence="1">AN17-2</strain>
    </source>
</reference>
<protein>
    <submittedName>
        <fullName evidence="1">Penicillin-binding protein 1A</fullName>
    </submittedName>
</protein>
<dbReference type="Proteomes" id="UP001374599">
    <property type="component" value="Unassembled WGS sequence"/>
</dbReference>